<protein>
    <submittedName>
        <fullName evidence="3">Glycosyltransferase family 9 protein</fullName>
    </submittedName>
</protein>
<dbReference type="Gene3D" id="3.40.50.2000">
    <property type="entry name" value="Glycogen Phosphorylase B"/>
    <property type="match status" value="2"/>
</dbReference>
<dbReference type="Pfam" id="PF01075">
    <property type="entry name" value="Glyco_transf_9"/>
    <property type="match status" value="1"/>
</dbReference>
<dbReference type="InterPro" id="IPR051199">
    <property type="entry name" value="LPS_LOS_Heptosyltrfase"/>
</dbReference>
<gene>
    <name evidence="3" type="ORF">OMP39_04220</name>
</gene>
<dbReference type="InterPro" id="IPR002201">
    <property type="entry name" value="Glyco_trans_9"/>
</dbReference>
<evidence type="ECO:0000313" key="3">
    <source>
        <dbReference type="EMBL" id="UZD55792.1"/>
    </source>
</evidence>
<evidence type="ECO:0000256" key="1">
    <source>
        <dbReference type="ARBA" id="ARBA00022676"/>
    </source>
</evidence>
<dbReference type="EMBL" id="CP110257">
    <property type="protein sequence ID" value="UZD55792.1"/>
    <property type="molecule type" value="Genomic_DNA"/>
</dbReference>
<keyword evidence="1" id="KW-0328">Glycosyltransferase</keyword>
<dbReference type="SUPFAM" id="SSF53756">
    <property type="entry name" value="UDP-Glycosyltransferase/glycogen phosphorylase"/>
    <property type="match status" value="1"/>
</dbReference>
<name>A0ABY6MUV9_9BURK</name>
<evidence type="ECO:0000313" key="4">
    <source>
        <dbReference type="Proteomes" id="UP001163266"/>
    </source>
</evidence>
<dbReference type="Proteomes" id="UP001163266">
    <property type="component" value="Chromosome"/>
</dbReference>
<dbReference type="CDD" id="cd03789">
    <property type="entry name" value="GT9_LPS_heptosyltransferase"/>
    <property type="match status" value="1"/>
</dbReference>
<dbReference type="RefSeq" id="WP_264893546.1">
    <property type="nucleotide sequence ID" value="NZ_CP110257.1"/>
</dbReference>
<evidence type="ECO:0000256" key="2">
    <source>
        <dbReference type="ARBA" id="ARBA00022679"/>
    </source>
</evidence>
<keyword evidence="2" id="KW-0808">Transferase</keyword>
<organism evidence="3 4">
    <name type="scientific">Caldimonas aquatica</name>
    <dbReference type="NCBI Taxonomy" id="376175"/>
    <lineage>
        <taxon>Bacteria</taxon>
        <taxon>Pseudomonadati</taxon>
        <taxon>Pseudomonadota</taxon>
        <taxon>Betaproteobacteria</taxon>
        <taxon>Burkholderiales</taxon>
        <taxon>Sphaerotilaceae</taxon>
        <taxon>Caldimonas</taxon>
    </lineage>
</organism>
<accession>A0ABY6MUV9</accession>
<reference evidence="3" key="1">
    <citation type="submission" date="2022-10" db="EMBL/GenBank/DDBJ databases">
        <title>Complete genome sequence of Schlegelella aquatica LMG 23380.</title>
        <authorList>
            <person name="Musilova J."/>
            <person name="Kourilova X."/>
            <person name="Bezdicek M."/>
            <person name="Hermankova K."/>
            <person name="Obruca S."/>
            <person name="Sedlar K."/>
        </authorList>
    </citation>
    <scope>NUCLEOTIDE SEQUENCE</scope>
    <source>
        <strain evidence="3">LMG 23380</strain>
    </source>
</reference>
<dbReference type="PANTHER" id="PTHR30160">
    <property type="entry name" value="TETRAACYLDISACCHARIDE 4'-KINASE-RELATED"/>
    <property type="match status" value="1"/>
</dbReference>
<proteinExistence type="predicted"/>
<sequence>MSDPRPKTVVLHQFTGIGDLVWHIPYFKAVAEQSRGGKVSVIAQPSTLARQLIGHEPWVEEIIDHDHRPRRSEKRKGRHAGLLGMWRFAQELKQRDFDRIVLFSGRVSRGLLAWMTGIPVRIGYGYRRLQRIFLNQPPYIDRYKGEEVPVYFEASALAAAHRFVSAPIVPRLDLPPNAGRNVLEILAKIERPLHVLAIGTSEPHKQWGQAKFSALTTCLLEKGGSVLVLGGPAETELAREICEATPEYLRERCHPVTHLTVLESAQVLNSADACVGNDTGMVNVAAACSCPTYVILGDRPPLAHDPLVRSIQGASLASITVEQVLAVMQETAQESIGFRFRPQANSPRKAFPDV</sequence>
<keyword evidence="4" id="KW-1185">Reference proteome</keyword>